<comment type="similarity">
    <text evidence="1">Belongs to the IUNH family.</text>
</comment>
<reference evidence="5" key="1">
    <citation type="submission" date="2023-03" db="EMBL/GenBank/DDBJ databases">
        <authorList>
            <person name="Steffen K."/>
            <person name="Cardenas P."/>
        </authorList>
    </citation>
    <scope>NUCLEOTIDE SEQUENCE</scope>
</reference>
<dbReference type="GO" id="GO:0008477">
    <property type="term" value="F:purine nucleosidase activity"/>
    <property type="evidence" value="ECO:0007669"/>
    <property type="project" value="TreeGrafter"/>
</dbReference>
<dbReference type="GO" id="GO:0006152">
    <property type="term" value="P:purine nucleoside catabolic process"/>
    <property type="evidence" value="ECO:0007669"/>
    <property type="project" value="TreeGrafter"/>
</dbReference>
<dbReference type="InterPro" id="IPR036452">
    <property type="entry name" value="Ribo_hydro-like"/>
</dbReference>
<keyword evidence="6" id="KW-1185">Reference proteome</keyword>
<evidence type="ECO:0000313" key="6">
    <source>
        <dbReference type="Proteomes" id="UP001174909"/>
    </source>
</evidence>
<evidence type="ECO:0000256" key="2">
    <source>
        <dbReference type="ARBA" id="ARBA00022801"/>
    </source>
</evidence>
<keyword evidence="3" id="KW-0326">Glycosidase</keyword>
<comment type="caution">
    <text evidence="5">The sequence shown here is derived from an EMBL/GenBank/DDBJ whole genome shotgun (WGS) entry which is preliminary data.</text>
</comment>
<keyword evidence="2" id="KW-0378">Hydrolase</keyword>
<dbReference type="AlphaFoldDB" id="A0AA35X9D9"/>
<gene>
    <name evidence="5" type="ORF">GBAR_LOCUS23915</name>
</gene>
<protein>
    <submittedName>
        <fullName evidence="5">Probable uridine nucleosidase 2</fullName>
    </submittedName>
</protein>
<evidence type="ECO:0000256" key="1">
    <source>
        <dbReference type="ARBA" id="ARBA00009176"/>
    </source>
</evidence>
<evidence type="ECO:0000256" key="3">
    <source>
        <dbReference type="ARBA" id="ARBA00023295"/>
    </source>
</evidence>
<dbReference type="PANTHER" id="PTHR12304:SF4">
    <property type="entry name" value="URIDINE NUCLEOSIDASE"/>
    <property type="match status" value="1"/>
</dbReference>
<name>A0AA35X9D9_GEOBA</name>
<dbReference type="InterPro" id="IPR023186">
    <property type="entry name" value="IUNH"/>
</dbReference>
<dbReference type="SUPFAM" id="SSF53590">
    <property type="entry name" value="Nucleoside hydrolase"/>
    <property type="match status" value="1"/>
</dbReference>
<dbReference type="PROSITE" id="PS01247">
    <property type="entry name" value="IUNH"/>
    <property type="match status" value="1"/>
</dbReference>
<dbReference type="InterPro" id="IPR015910">
    <property type="entry name" value="I/U_nuclsd_hydro_CS"/>
</dbReference>
<dbReference type="GO" id="GO:0045437">
    <property type="term" value="F:uridine nucleosidase activity"/>
    <property type="evidence" value="ECO:0007669"/>
    <property type="project" value="UniProtKB-ARBA"/>
</dbReference>
<dbReference type="Gene3D" id="3.90.245.10">
    <property type="entry name" value="Ribonucleoside hydrolase-like"/>
    <property type="match status" value="1"/>
</dbReference>
<dbReference type="Pfam" id="PF01156">
    <property type="entry name" value="IU_nuc_hydro"/>
    <property type="match status" value="1"/>
</dbReference>
<feature type="domain" description="Inosine/uridine-preferring nucleoside hydrolase" evidence="4">
    <location>
        <begin position="12"/>
        <end position="293"/>
    </location>
</feature>
<dbReference type="Proteomes" id="UP001174909">
    <property type="component" value="Unassembled WGS sequence"/>
</dbReference>
<organism evidence="5 6">
    <name type="scientific">Geodia barretti</name>
    <name type="common">Barrett's horny sponge</name>
    <dbReference type="NCBI Taxonomy" id="519541"/>
    <lineage>
        <taxon>Eukaryota</taxon>
        <taxon>Metazoa</taxon>
        <taxon>Porifera</taxon>
        <taxon>Demospongiae</taxon>
        <taxon>Heteroscleromorpha</taxon>
        <taxon>Tetractinellida</taxon>
        <taxon>Astrophorina</taxon>
        <taxon>Geodiidae</taxon>
        <taxon>Geodia</taxon>
    </lineage>
</organism>
<dbReference type="GO" id="GO:0005829">
    <property type="term" value="C:cytosol"/>
    <property type="evidence" value="ECO:0007669"/>
    <property type="project" value="TreeGrafter"/>
</dbReference>
<proteinExistence type="inferred from homology"/>
<evidence type="ECO:0000259" key="4">
    <source>
        <dbReference type="Pfam" id="PF01156"/>
    </source>
</evidence>
<dbReference type="PANTHER" id="PTHR12304">
    <property type="entry name" value="INOSINE-URIDINE PREFERRING NUCLEOSIDE HYDROLASE"/>
    <property type="match status" value="1"/>
</dbReference>
<evidence type="ECO:0000313" key="5">
    <source>
        <dbReference type="EMBL" id="CAI8043090.1"/>
    </source>
</evidence>
<dbReference type="InterPro" id="IPR001910">
    <property type="entry name" value="Inosine/uridine_hydrolase_dom"/>
</dbReference>
<dbReference type="EMBL" id="CASHTH010003300">
    <property type="protein sequence ID" value="CAI8043090.1"/>
    <property type="molecule type" value="Genomic_DNA"/>
</dbReference>
<accession>A0AA35X9D9</accession>
<sequence>MISGTSEPRQAVIIDTDPGVDDAIAILLALAYPGFEVIGLTTTAGNVPRSRATRNALALLDHVGRNDVPVYAGAARPIQGKFAYARHVHSPAGLTRRLPNPVTLPSNVGAVRFLAQSLLAEPNDVTVIALGPLTNLARLLKRNSRALQSAKRIVIMGGAVDFPGNATTHSEFNFFSDPTAARLVIESGIPVTLVDLAACRQVYLTRADARSLSSPNPYGKLAAELVSGWFNRDCSREKFWMYDPLAVVAAIEARALDTHRLTLAVDDAGTTNDGNKWGRCTVVSGGNSNVLVAQPDGVDARLALQTITHLLDWSRAPIPTA</sequence>